<dbReference type="PANTHER" id="PTHR31196">
    <property type="entry name" value="RNA POLYMERASE II NUCLEAR LOCALIZATION PROTEIN SLC7A6OS-RELATED"/>
    <property type="match status" value="1"/>
</dbReference>
<evidence type="ECO:0000256" key="6">
    <source>
        <dbReference type="ARBA" id="ARBA00022448"/>
    </source>
</evidence>
<feature type="compositionally biased region" description="Acidic residues" evidence="10">
    <location>
        <begin position="302"/>
        <end position="320"/>
    </location>
</feature>
<dbReference type="AlphaFoldDB" id="A0A5C2RYJ9"/>
<feature type="compositionally biased region" description="Acidic residues" evidence="10">
    <location>
        <begin position="275"/>
        <end position="294"/>
    </location>
</feature>
<feature type="domain" description="Transcription factor Iwr1" evidence="11">
    <location>
        <begin position="234"/>
        <end position="306"/>
    </location>
</feature>
<keyword evidence="6" id="KW-0813">Transport</keyword>
<keyword evidence="9" id="KW-0539">Nucleus</keyword>
<comment type="function">
    <text evidence="1">Directs RNA polymerase II nuclear import.</text>
</comment>
<dbReference type="GO" id="GO:0005737">
    <property type="term" value="C:cytoplasm"/>
    <property type="evidence" value="ECO:0007669"/>
    <property type="project" value="UniProtKB-SubCell"/>
</dbReference>
<organism evidence="12 13">
    <name type="scientific">Lentinus tigrinus ALCF2SS1-6</name>
    <dbReference type="NCBI Taxonomy" id="1328759"/>
    <lineage>
        <taxon>Eukaryota</taxon>
        <taxon>Fungi</taxon>
        <taxon>Dikarya</taxon>
        <taxon>Basidiomycota</taxon>
        <taxon>Agaricomycotina</taxon>
        <taxon>Agaricomycetes</taxon>
        <taxon>Polyporales</taxon>
        <taxon>Polyporaceae</taxon>
        <taxon>Lentinus</taxon>
    </lineage>
</organism>
<dbReference type="Pfam" id="PF08574">
    <property type="entry name" value="Iwr1"/>
    <property type="match status" value="1"/>
</dbReference>
<dbReference type="Proteomes" id="UP000313359">
    <property type="component" value="Unassembled WGS sequence"/>
</dbReference>
<reference evidence="12" key="1">
    <citation type="journal article" date="2018" name="Genome Biol. Evol.">
        <title>Genomics and development of Lentinus tigrinus, a white-rot wood-decaying mushroom with dimorphic fruiting bodies.</title>
        <authorList>
            <person name="Wu B."/>
            <person name="Xu Z."/>
            <person name="Knudson A."/>
            <person name="Carlson A."/>
            <person name="Chen N."/>
            <person name="Kovaka S."/>
            <person name="LaButti K."/>
            <person name="Lipzen A."/>
            <person name="Pennachio C."/>
            <person name="Riley R."/>
            <person name="Schakwitz W."/>
            <person name="Umezawa K."/>
            <person name="Ohm R.A."/>
            <person name="Grigoriev I.V."/>
            <person name="Nagy L.G."/>
            <person name="Gibbons J."/>
            <person name="Hibbett D."/>
        </authorList>
    </citation>
    <scope>NUCLEOTIDE SEQUENCE [LARGE SCALE GENOMIC DNA]</scope>
    <source>
        <strain evidence="12">ALCF2SS1-6</strain>
    </source>
</reference>
<feature type="region of interest" description="Disordered" evidence="10">
    <location>
        <begin position="77"/>
        <end position="133"/>
    </location>
</feature>
<evidence type="ECO:0000259" key="11">
    <source>
        <dbReference type="Pfam" id="PF08574"/>
    </source>
</evidence>
<evidence type="ECO:0000313" key="12">
    <source>
        <dbReference type="EMBL" id="RPD56156.1"/>
    </source>
</evidence>
<feature type="compositionally biased region" description="Basic and acidic residues" evidence="10">
    <location>
        <begin position="321"/>
        <end position="331"/>
    </location>
</feature>
<evidence type="ECO:0000256" key="2">
    <source>
        <dbReference type="ARBA" id="ARBA00004123"/>
    </source>
</evidence>
<evidence type="ECO:0000256" key="3">
    <source>
        <dbReference type="ARBA" id="ARBA00004496"/>
    </source>
</evidence>
<dbReference type="InterPro" id="IPR040218">
    <property type="entry name" value="SLC7A6OS"/>
</dbReference>
<feature type="region of interest" description="Disordered" evidence="10">
    <location>
        <begin position="264"/>
        <end position="331"/>
    </location>
</feature>
<evidence type="ECO:0000256" key="1">
    <source>
        <dbReference type="ARBA" id="ARBA00003202"/>
    </source>
</evidence>
<feature type="compositionally biased region" description="Low complexity" evidence="10">
    <location>
        <begin position="91"/>
        <end position="108"/>
    </location>
</feature>
<evidence type="ECO:0000256" key="5">
    <source>
        <dbReference type="ARBA" id="ARBA00017036"/>
    </source>
</evidence>
<evidence type="ECO:0000256" key="4">
    <source>
        <dbReference type="ARBA" id="ARBA00010218"/>
    </source>
</evidence>
<dbReference type="STRING" id="1328759.A0A5C2RYJ9"/>
<keyword evidence="7" id="KW-0963">Cytoplasm</keyword>
<name>A0A5C2RYJ9_9APHY</name>
<evidence type="ECO:0000256" key="7">
    <source>
        <dbReference type="ARBA" id="ARBA00022490"/>
    </source>
</evidence>
<evidence type="ECO:0000256" key="9">
    <source>
        <dbReference type="ARBA" id="ARBA00023242"/>
    </source>
</evidence>
<comment type="similarity">
    <text evidence="4">Belongs to the IWR1/SLC7A6OS family.</text>
</comment>
<gene>
    <name evidence="12" type="ORF">L227DRAFT_566237</name>
</gene>
<dbReference type="PANTHER" id="PTHR31196:SF2">
    <property type="entry name" value="RNA POLYMERASE II NUCLEAR LOCALIZATION PROTEIN SLC7A6OS-RELATED"/>
    <property type="match status" value="1"/>
</dbReference>
<evidence type="ECO:0000256" key="10">
    <source>
        <dbReference type="SAM" id="MobiDB-lite"/>
    </source>
</evidence>
<evidence type="ECO:0000313" key="13">
    <source>
        <dbReference type="Proteomes" id="UP000313359"/>
    </source>
</evidence>
<dbReference type="InterPro" id="IPR013883">
    <property type="entry name" value="TF_Iwr1_dom"/>
</dbReference>
<sequence length="352" mass="39798">MEVDPPSALQQQQQPYAIIRIKRKRNEEPLDALVVDSAPSRKRSRGGVNVFQYAGTVEQAAWNDEQQKKELEQRLAGLSRDLSHKKREEITPSAAVAPVVPSPSTSPAKPHHRAPTLSPTLSPKRRKYQAPSRTYTIVQQEHEEVDPYAHRRSANAPPKVWSSKELEAAKRAAQVKMFEAVPSAPGGKPVPTETDAEIEKFLPMLKDYLHVPVSELTPPSPAVKAEKGGDDMNDDYVYDVFYHRPTTLRELYEPGSASNIAKLTGLPPELSGLWGEDDDSDEEYDDEDDEDSNAEDWYTNDYPEEEDFDREPVDNEEDLSDEFHEHSDAESVVRDFEGDMRTSYKNVMDDDF</sequence>
<dbReference type="GO" id="GO:0005634">
    <property type="term" value="C:nucleus"/>
    <property type="evidence" value="ECO:0007669"/>
    <property type="project" value="UniProtKB-SubCell"/>
</dbReference>
<comment type="subcellular location">
    <subcellularLocation>
        <location evidence="3">Cytoplasm</location>
    </subcellularLocation>
    <subcellularLocation>
        <location evidence="2">Nucleus</location>
    </subcellularLocation>
</comment>
<accession>A0A5C2RYJ9</accession>
<dbReference type="EMBL" id="ML122290">
    <property type="protein sequence ID" value="RPD56156.1"/>
    <property type="molecule type" value="Genomic_DNA"/>
</dbReference>
<dbReference type="GO" id="GO:0015031">
    <property type="term" value="P:protein transport"/>
    <property type="evidence" value="ECO:0007669"/>
    <property type="project" value="UniProtKB-KW"/>
</dbReference>
<keyword evidence="8" id="KW-0653">Protein transport</keyword>
<proteinExistence type="inferred from homology"/>
<dbReference type="OrthoDB" id="6255506at2759"/>
<protein>
    <recommendedName>
        <fullName evidence="5">Probable RNA polymerase II nuclear localization protein SLC7A6OS</fullName>
    </recommendedName>
</protein>
<keyword evidence="13" id="KW-1185">Reference proteome</keyword>
<evidence type="ECO:0000256" key="8">
    <source>
        <dbReference type="ARBA" id="ARBA00022927"/>
    </source>
</evidence>